<dbReference type="GO" id="GO:0005886">
    <property type="term" value="C:plasma membrane"/>
    <property type="evidence" value="ECO:0007669"/>
    <property type="project" value="TreeGrafter"/>
</dbReference>
<accession>A0A183CTJ0</accession>
<dbReference type="GO" id="GO:0015501">
    <property type="term" value="F:glutamate:sodium symporter activity"/>
    <property type="evidence" value="ECO:0007669"/>
    <property type="project" value="TreeGrafter"/>
</dbReference>
<evidence type="ECO:0000313" key="9">
    <source>
        <dbReference type="WBParaSite" id="GPLIN_001619800"/>
    </source>
</evidence>
<keyword evidence="5 7" id="KW-1133">Transmembrane helix</keyword>
<evidence type="ECO:0000256" key="4">
    <source>
        <dbReference type="ARBA" id="ARBA00022692"/>
    </source>
</evidence>
<dbReference type="WBParaSite" id="GPLIN_001619800">
    <property type="protein sequence ID" value="GPLIN_001619800"/>
    <property type="gene ID" value="GPLIN_001619800"/>
</dbReference>
<name>A0A183CTJ0_GLOPA</name>
<comment type="subcellular location">
    <subcellularLocation>
        <location evidence="1 7">Membrane</location>
        <topology evidence="1 7">Multi-pass membrane protein</topology>
    </subcellularLocation>
</comment>
<sequence length="158" mass="17841">MLPDNLLGAALRQQQSAYFCTIDGKKTTSRALCENRTALLPEAQRDRFMRTELLNNDGYGTIKLHFEHSVPIDFFAVLDQVSMRIIGWVMWYSPVGIASLIAAKVLEVEDLGDTISRLGLFCVTVMTGFAIHFLITLPLIYMLTTRKNPLHFCKGMLQ</sequence>
<reference evidence="9" key="2">
    <citation type="submission" date="2016-06" db="UniProtKB">
        <authorList>
            <consortium name="WormBaseParasite"/>
        </authorList>
    </citation>
    <scope>IDENTIFICATION</scope>
</reference>
<comment type="similarity">
    <text evidence="2 7">Belongs to the dicarboxylate/amino acid:cation symporter (DAACS) (TC 2.A.23) family.</text>
</comment>
<dbReference type="InterPro" id="IPR036458">
    <property type="entry name" value="Na:dicarbo_symporter_sf"/>
</dbReference>
<evidence type="ECO:0000313" key="8">
    <source>
        <dbReference type="Proteomes" id="UP000050741"/>
    </source>
</evidence>
<reference evidence="8" key="1">
    <citation type="submission" date="2014-05" db="EMBL/GenBank/DDBJ databases">
        <title>The genome and life-stage specific transcriptomes of Globodera pallida elucidate key aspects of plant parasitism by a cyst nematode.</title>
        <authorList>
            <person name="Cotton J.A."/>
            <person name="Lilley C.J."/>
            <person name="Jones L.M."/>
            <person name="Kikuchi T."/>
            <person name="Reid A.J."/>
            <person name="Thorpe P."/>
            <person name="Tsai I.J."/>
            <person name="Beasley H."/>
            <person name="Blok V."/>
            <person name="Cock P.J.A."/>
            <person name="Van den Akker S.E."/>
            <person name="Holroyd N."/>
            <person name="Hunt M."/>
            <person name="Mantelin S."/>
            <person name="Naghra H."/>
            <person name="Pain A."/>
            <person name="Palomares-Rius J.E."/>
            <person name="Zarowiecki M."/>
            <person name="Berriman M."/>
            <person name="Jones J.T."/>
            <person name="Urwin P.E."/>
        </authorList>
    </citation>
    <scope>NUCLEOTIDE SEQUENCE [LARGE SCALE GENOMIC DNA]</scope>
    <source>
        <strain evidence="8">Lindley</strain>
    </source>
</reference>
<feature type="transmembrane region" description="Helical" evidence="7">
    <location>
        <begin position="85"/>
        <end position="106"/>
    </location>
</feature>
<keyword evidence="6 7" id="KW-0472">Membrane</keyword>
<dbReference type="Proteomes" id="UP000050741">
    <property type="component" value="Unassembled WGS sequence"/>
</dbReference>
<proteinExistence type="inferred from homology"/>
<dbReference type="InterPro" id="IPR001991">
    <property type="entry name" value="Na-dicarboxylate_symporter"/>
</dbReference>
<dbReference type="SUPFAM" id="SSF118215">
    <property type="entry name" value="Proton glutamate symport protein"/>
    <property type="match status" value="1"/>
</dbReference>
<keyword evidence="4 7" id="KW-0812">Transmembrane</keyword>
<keyword evidence="8" id="KW-1185">Reference proteome</keyword>
<dbReference type="Pfam" id="PF00375">
    <property type="entry name" value="SDF"/>
    <property type="match status" value="1"/>
</dbReference>
<keyword evidence="3 7" id="KW-0813">Transport</keyword>
<dbReference type="PRINTS" id="PR00173">
    <property type="entry name" value="EDTRNSPORT"/>
</dbReference>
<dbReference type="GO" id="GO:0005313">
    <property type="term" value="F:L-glutamate transmembrane transporter activity"/>
    <property type="evidence" value="ECO:0007669"/>
    <property type="project" value="TreeGrafter"/>
</dbReference>
<comment type="caution">
    <text evidence="7">Lacks conserved residue(s) required for the propagation of feature annotation.</text>
</comment>
<dbReference type="PANTHER" id="PTHR11958:SF99">
    <property type="entry name" value="SODIUM-DEPENDENT EXCITATORY AMINO ACID TRANSPORTER GLT-6-RELATED"/>
    <property type="match status" value="1"/>
</dbReference>
<evidence type="ECO:0000256" key="1">
    <source>
        <dbReference type="ARBA" id="ARBA00004141"/>
    </source>
</evidence>
<dbReference type="GO" id="GO:0015175">
    <property type="term" value="F:neutral L-amino acid transmembrane transporter activity"/>
    <property type="evidence" value="ECO:0007669"/>
    <property type="project" value="TreeGrafter"/>
</dbReference>
<evidence type="ECO:0000256" key="7">
    <source>
        <dbReference type="RuleBase" id="RU361216"/>
    </source>
</evidence>
<dbReference type="InterPro" id="IPR050746">
    <property type="entry name" value="DAACS"/>
</dbReference>
<feature type="transmembrane region" description="Helical" evidence="7">
    <location>
        <begin position="118"/>
        <end position="141"/>
    </location>
</feature>
<evidence type="ECO:0000256" key="2">
    <source>
        <dbReference type="ARBA" id="ARBA00006148"/>
    </source>
</evidence>
<dbReference type="AlphaFoldDB" id="A0A183CTJ0"/>
<evidence type="ECO:0000256" key="5">
    <source>
        <dbReference type="ARBA" id="ARBA00022989"/>
    </source>
</evidence>
<protein>
    <recommendedName>
        <fullName evidence="7">Amino acid transporter</fullName>
    </recommendedName>
</protein>
<dbReference type="PANTHER" id="PTHR11958">
    <property type="entry name" value="SODIUM/DICARBOXYLATE SYMPORTER-RELATED"/>
    <property type="match status" value="1"/>
</dbReference>
<dbReference type="Gene3D" id="1.10.3860.10">
    <property type="entry name" value="Sodium:dicarboxylate symporter"/>
    <property type="match status" value="1"/>
</dbReference>
<evidence type="ECO:0000256" key="3">
    <source>
        <dbReference type="ARBA" id="ARBA00022448"/>
    </source>
</evidence>
<organism evidence="8 9">
    <name type="scientific">Globodera pallida</name>
    <name type="common">Potato cyst nematode worm</name>
    <name type="synonym">Heterodera pallida</name>
    <dbReference type="NCBI Taxonomy" id="36090"/>
    <lineage>
        <taxon>Eukaryota</taxon>
        <taxon>Metazoa</taxon>
        <taxon>Ecdysozoa</taxon>
        <taxon>Nematoda</taxon>
        <taxon>Chromadorea</taxon>
        <taxon>Rhabditida</taxon>
        <taxon>Tylenchina</taxon>
        <taxon>Tylenchomorpha</taxon>
        <taxon>Tylenchoidea</taxon>
        <taxon>Heteroderidae</taxon>
        <taxon>Heteroderinae</taxon>
        <taxon>Globodera</taxon>
    </lineage>
</organism>
<keyword evidence="7" id="KW-0769">Symport</keyword>
<evidence type="ECO:0000256" key="6">
    <source>
        <dbReference type="ARBA" id="ARBA00023136"/>
    </source>
</evidence>